<keyword evidence="4" id="KW-1185">Reference proteome</keyword>
<keyword evidence="2" id="KW-0472">Membrane</keyword>
<feature type="region of interest" description="Disordered" evidence="1">
    <location>
        <begin position="170"/>
        <end position="190"/>
    </location>
</feature>
<dbReference type="InterPro" id="IPR021125">
    <property type="entry name" value="DUF2127"/>
</dbReference>
<organism evidence="3 4">
    <name type="scientific">Microlunatus ginsengisoli</name>
    <dbReference type="NCBI Taxonomy" id="363863"/>
    <lineage>
        <taxon>Bacteria</taxon>
        <taxon>Bacillati</taxon>
        <taxon>Actinomycetota</taxon>
        <taxon>Actinomycetes</taxon>
        <taxon>Propionibacteriales</taxon>
        <taxon>Propionibacteriaceae</taxon>
        <taxon>Microlunatus</taxon>
    </lineage>
</organism>
<protein>
    <submittedName>
        <fullName evidence="3">DUF2127 domain-containing protein</fullName>
    </submittedName>
</protein>
<evidence type="ECO:0000256" key="2">
    <source>
        <dbReference type="SAM" id="Phobius"/>
    </source>
</evidence>
<comment type="caution">
    <text evidence="3">The sequence shown here is derived from an EMBL/GenBank/DDBJ whole genome shotgun (WGS) entry which is preliminary data.</text>
</comment>
<keyword evidence="2" id="KW-1133">Transmembrane helix</keyword>
<dbReference type="Pfam" id="PF09900">
    <property type="entry name" value="DUF2127"/>
    <property type="match status" value="1"/>
</dbReference>
<dbReference type="RefSeq" id="WP_344801079.1">
    <property type="nucleotide sequence ID" value="NZ_BAABAB010000001.1"/>
</dbReference>
<accession>A0ABP6Z9G5</accession>
<proteinExistence type="predicted"/>
<gene>
    <name evidence="3" type="ORF">GCM10022236_00740</name>
</gene>
<keyword evidence="2" id="KW-0812">Transmembrane</keyword>
<evidence type="ECO:0000313" key="3">
    <source>
        <dbReference type="EMBL" id="GAA3602819.1"/>
    </source>
</evidence>
<name>A0ABP6Z9G5_9ACTN</name>
<sequence length="190" mass="20637">MAPSRLQAVRASRFRPHDWLDRFFEIAIIAKGVNGVAELIGGLLLLFVSPSRIQALAGAVTQGELSEDPHDFIATHLLHTTSGLTGDAVLFGAVYLMIHGLIKIVLVLALLLNKLWAYPWMIGVLIVFIGYQLYRIALHPTTGLIALTAFDAVILVLTCREYARQRAARELTAAAEPDPTAGSPSRTDAP</sequence>
<feature type="transmembrane region" description="Helical" evidence="2">
    <location>
        <begin position="140"/>
        <end position="159"/>
    </location>
</feature>
<reference evidence="4" key="1">
    <citation type="journal article" date="2019" name="Int. J. Syst. Evol. Microbiol.">
        <title>The Global Catalogue of Microorganisms (GCM) 10K type strain sequencing project: providing services to taxonomists for standard genome sequencing and annotation.</title>
        <authorList>
            <consortium name="The Broad Institute Genomics Platform"/>
            <consortium name="The Broad Institute Genome Sequencing Center for Infectious Disease"/>
            <person name="Wu L."/>
            <person name="Ma J."/>
        </authorList>
    </citation>
    <scope>NUCLEOTIDE SEQUENCE [LARGE SCALE GENOMIC DNA]</scope>
    <source>
        <strain evidence="4">JCM 16929</strain>
    </source>
</reference>
<evidence type="ECO:0000256" key="1">
    <source>
        <dbReference type="SAM" id="MobiDB-lite"/>
    </source>
</evidence>
<evidence type="ECO:0000313" key="4">
    <source>
        <dbReference type="Proteomes" id="UP001501490"/>
    </source>
</evidence>
<dbReference type="EMBL" id="BAABAB010000001">
    <property type="protein sequence ID" value="GAA3602819.1"/>
    <property type="molecule type" value="Genomic_DNA"/>
</dbReference>
<dbReference type="Proteomes" id="UP001501490">
    <property type="component" value="Unassembled WGS sequence"/>
</dbReference>
<feature type="transmembrane region" description="Helical" evidence="2">
    <location>
        <begin position="115"/>
        <end position="134"/>
    </location>
</feature>
<feature type="transmembrane region" description="Helical" evidence="2">
    <location>
        <begin position="23"/>
        <end position="48"/>
    </location>
</feature>
<feature type="transmembrane region" description="Helical" evidence="2">
    <location>
        <begin position="88"/>
        <end position="108"/>
    </location>
</feature>